<dbReference type="EMBL" id="CAJNOE010000259">
    <property type="protein sequence ID" value="CAF1097086.1"/>
    <property type="molecule type" value="Genomic_DNA"/>
</dbReference>
<dbReference type="Gene3D" id="2.60.120.260">
    <property type="entry name" value="Galactose-binding domain-like"/>
    <property type="match status" value="1"/>
</dbReference>
<feature type="transmembrane region" description="Helical" evidence="3">
    <location>
        <begin position="529"/>
        <end position="559"/>
    </location>
</feature>
<dbReference type="PANTHER" id="PTHR31234">
    <property type="entry name" value="LATE EMBRYOGENESIS ABUNDANT (LEA) HYDROXYPROLINE-RICH GLYCOPROTEIN FAMILY"/>
    <property type="match status" value="1"/>
</dbReference>
<reference evidence="4" key="1">
    <citation type="submission" date="2021-02" db="EMBL/GenBank/DDBJ databases">
        <authorList>
            <person name="Nowell W R."/>
        </authorList>
    </citation>
    <scope>NUCLEOTIDE SEQUENCE</scope>
</reference>
<gene>
    <name evidence="4" type="ORF">IZO911_LOCUS22827</name>
</gene>
<dbReference type="AlphaFoldDB" id="A0A814NUD9"/>
<comment type="subcellular location">
    <subcellularLocation>
        <location evidence="1">Membrane</location>
    </subcellularLocation>
</comment>
<organism evidence="4 5">
    <name type="scientific">Adineta steineri</name>
    <dbReference type="NCBI Taxonomy" id="433720"/>
    <lineage>
        <taxon>Eukaryota</taxon>
        <taxon>Metazoa</taxon>
        <taxon>Spiralia</taxon>
        <taxon>Gnathifera</taxon>
        <taxon>Rotifera</taxon>
        <taxon>Eurotatoria</taxon>
        <taxon>Bdelloidea</taxon>
        <taxon>Adinetida</taxon>
        <taxon>Adinetidae</taxon>
        <taxon>Adineta</taxon>
    </lineage>
</organism>
<feature type="transmembrane region" description="Helical" evidence="3">
    <location>
        <begin position="253"/>
        <end position="282"/>
    </location>
</feature>
<dbReference type="PANTHER" id="PTHR31234:SF2">
    <property type="entry name" value="OS05G0199100 PROTEIN"/>
    <property type="match status" value="1"/>
</dbReference>
<proteinExistence type="predicted"/>
<dbReference type="GO" id="GO:0016020">
    <property type="term" value="C:membrane"/>
    <property type="evidence" value="ECO:0007669"/>
    <property type="project" value="UniProtKB-SubCell"/>
</dbReference>
<keyword evidence="3" id="KW-1133">Transmembrane helix</keyword>
<comment type="caution">
    <text evidence="4">The sequence shown here is derived from an EMBL/GenBank/DDBJ whole genome shotgun (WGS) entry which is preliminary data.</text>
</comment>
<keyword evidence="3" id="KW-0812">Transmembrane</keyword>
<keyword evidence="2 3" id="KW-0472">Membrane</keyword>
<evidence type="ECO:0000256" key="3">
    <source>
        <dbReference type="SAM" id="Phobius"/>
    </source>
</evidence>
<sequence length="574" mass="63658">MQNSKIRVTRIKPKRRTIRRNQSKHVGTTTGLYESFHSKQAAYEQGLTCKQMNSRSVPLKMAVSSSPVSALKNKMMRKTATVAMAPILEQRPESSVINPHHQIIGNNFAPNGVLVNDNRQLGTGNYTEMQNHINLVTDSPKFSPRFKTQLSTLPKSELIQDKKSTKPVLQCANLSQVAPANSSDDDSDIAPSTPRFAVQNNFHPTRKIPLKIFSLPKLDKTSRKVRYSVPDDYEQPNSSQRRRSKLFCRCCPFWSPCCCLITSLLLALLLSGLATLIVILVTMNQKSTATIMITTLTKTTSTTNQTFTTTNTTGQTSTFSTTTATITSINTTSISTTTITSNICTGSLTYVAQLLYLNVTLILPWTMYSFNYTAPTITSAKLMFALRDDPEFLFVDDVSVTNSSGIQLLSNGNFELGTLSGWTYCNPANASYSGAVSSMDPHNGSYSYADGSVAPANSSDEDSDIPPSTPRFTFQNNSHTTRKIPQKVFPLFTFDKTSRRVRYSVPDDCEQTNNNRRRRSKLFGRCCRFWSPCCCLITSLLLALLLSGLATLIVILVTMNQKSTATISMVFCFR</sequence>
<evidence type="ECO:0000313" key="4">
    <source>
        <dbReference type="EMBL" id="CAF1097086.1"/>
    </source>
</evidence>
<name>A0A814NUD9_9BILA</name>
<protein>
    <submittedName>
        <fullName evidence="4">Uncharacterized protein</fullName>
    </submittedName>
</protein>
<evidence type="ECO:0000256" key="2">
    <source>
        <dbReference type="ARBA" id="ARBA00023136"/>
    </source>
</evidence>
<evidence type="ECO:0000313" key="5">
    <source>
        <dbReference type="Proteomes" id="UP000663860"/>
    </source>
</evidence>
<evidence type="ECO:0000256" key="1">
    <source>
        <dbReference type="ARBA" id="ARBA00004370"/>
    </source>
</evidence>
<dbReference type="InterPro" id="IPR044839">
    <property type="entry name" value="NDR1-like"/>
</dbReference>
<dbReference type="Proteomes" id="UP000663860">
    <property type="component" value="Unassembled WGS sequence"/>
</dbReference>
<dbReference type="GO" id="GO:0098542">
    <property type="term" value="P:defense response to other organism"/>
    <property type="evidence" value="ECO:0007669"/>
    <property type="project" value="InterPro"/>
</dbReference>
<accession>A0A814NUD9</accession>